<name>A0A6A6Q9W0_9PEZI</name>
<evidence type="ECO:0000313" key="2">
    <source>
        <dbReference type="Proteomes" id="UP000799750"/>
    </source>
</evidence>
<reference evidence="1" key="1">
    <citation type="journal article" date="2020" name="Stud. Mycol.">
        <title>101 Dothideomycetes genomes: a test case for predicting lifestyles and emergence of pathogens.</title>
        <authorList>
            <person name="Haridas S."/>
            <person name="Albert R."/>
            <person name="Binder M."/>
            <person name="Bloem J."/>
            <person name="Labutti K."/>
            <person name="Salamov A."/>
            <person name="Andreopoulos B."/>
            <person name="Baker S."/>
            <person name="Barry K."/>
            <person name="Bills G."/>
            <person name="Bluhm B."/>
            <person name="Cannon C."/>
            <person name="Castanera R."/>
            <person name="Culley D."/>
            <person name="Daum C."/>
            <person name="Ezra D."/>
            <person name="Gonzalez J."/>
            <person name="Henrissat B."/>
            <person name="Kuo A."/>
            <person name="Liang C."/>
            <person name="Lipzen A."/>
            <person name="Lutzoni F."/>
            <person name="Magnuson J."/>
            <person name="Mondo S."/>
            <person name="Nolan M."/>
            <person name="Ohm R."/>
            <person name="Pangilinan J."/>
            <person name="Park H.-J."/>
            <person name="Ramirez L."/>
            <person name="Alfaro M."/>
            <person name="Sun H."/>
            <person name="Tritt A."/>
            <person name="Yoshinaga Y."/>
            <person name="Zwiers L.-H."/>
            <person name="Turgeon B."/>
            <person name="Goodwin S."/>
            <person name="Spatafora J."/>
            <person name="Crous P."/>
            <person name="Grigoriev I."/>
        </authorList>
    </citation>
    <scope>NUCLEOTIDE SEQUENCE</scope>
    <source>
        <strain evidence="1">CBS 269.34</strain>
    </source>
</reference>
<proteinExistence type="predicted"/>
<dbReference type="AlphaFoldDB" id="A0A6A6Q9W0"/>
<dbReference type="EMBL" id="MU004201">
    <property type="protein sequence ID" value="KAF2488756.1"/>
    <property type="molecule type" value="Genomic_DNA"/>
</dbReference>
<evidence type="ECO:0000313" key="1">
    <source>
        <dbReference type="EMBL" id="KAF2488756.1"/>
    </source>
</evidence>
<keyword evidence="2" id="KW-1185">Reference proteome</keyword>
<organism evidence="1 2">
    <name type="scientific">Lophium mytilinum</name>
    <dbReference type="NCBI Taxonomy" id="390894"/>
    <lineage>
        <taxon>Eukaryota</taxon>
        <taxon>Fungi</taxon>
        <taxon>Dikarya</taxon>
        <taxon>Ascomycota</taxon>
        <taxon>Pezizomycotina</taxon>
        <taxon>Dothideomycetes</taxon>
        <taxon>Pleosporomycetidae</taxon>
        <taxon>Mytilinidiales</taxon>
        <taxon>Mytilinidiaceae</taxon>
        <taxon>Lophium</taxon>
    </lineage>
</organism>
<protein>
    <submittedName>
        <fullName evidence="1">Uncharacterized protein</fullName>
    </submittedName>
</protein>
<sequence length="92" mass="10192">MGAYNYTWTPEAGKLSPALFLNTPSTLKIIFAISPRKVNRDRDRLWRGFKENDTGTGAAEEDKENKLREDAASAYETGFLGDAEVYDTVTGA</sequence>
<gene>
    <name evidence="1" type="ORF">BU16DRAFT_568056</name>
</gene>
<dbReference type="Proteomes" id="UP000799750">
    <property type="component" value="Unassembled WGS sequence"/>
</dbReference>
<accession>A0A6A6Q9W0</accession>